<dbReference type="InterPro" id="IPR025122">
    <property type="entry name" value="DUF4048"/>
</dbReference>
<sequence length="496" mass="53774">MSVVAMDGSGRNRNPICSDARQSLDSIQPSRSTSPASRNRLSLTLPIAPPNGHSSRPTPTSAVHPSFPPTPSDVSSGVTTPKDPADLIHAIAAQERRVLELREELKHAEHHLKKLRREYLHVDKGTRQSRHHVINPLSAGLADSYSGDDALAQRRSVELDRRRALLAAHQQQQQQQQQRGQQGQQTDGKKRVFRGHHARALSLVSPTRSVSASEFEETTDDGKDSTSTSSVGTAATSMSGGPSLHHRNHSMLAKRATWNINPGRNTPAGIKQFADDFKVGLWTFVEDIRQATVGEEAINSQAGRSPNDTTPRPARSTAVEAEGGDTIRASTAARPKASSLFADAPATETPQKSKSSPSQRPKVTRQDSKNKRFSYTPLTDDLNDDDWSNWDSPTIGVPSPRWSGSTVSNGEASASVEVEATPSKPSSSNRNSLQFLTGAKLEELPWQAMNKLSPSNITKTASKFMDQWEKSLANTDDSPSSPSRVDSGLAYPNPTA</sequence>
<feature type="region of interest" description="Disordered" evidence="2">
    <location>
        <begin position="1"/>
        <end position="82"/>
    </location>
</feature>
<feature type="region of interest" description="Disordered" evidence="2">
    <location>
        <begin position="166"/>
        <end position="246"/>
    </location>
</feature>
<evidence type="ECO:0000256" key="1">
    <source>
        <dbReference type="SAM" id="Coils"/>
    </source>
</evidence>
<evidence type="ECO:0000259" key="3">
    <source>
        <dbReference type="Pfam" id="PF13257"/>
    </source>
</evidence>
<gene>
    <name evidence="4" type="ORF">MKZ38_005291</name>
</gene>
<feature type="compositionally biased region" description="Polar residues" evidence="2">
    <location>
        <begin position="423"/>
        <end position="433"/>
    </location>
</feature>
<evidence type="ECO:0000313" key="5">
    <source>
        <dbReference type="Proteomes" id="UP001201980"/>
    </source>
</evidence>
<keyword evidence="1" id="KW-0175">Coiled coil</keyword>
<feature type="compositionally biased region" description="Polar residues" evidence="2">
    <location>
        <begin position="20"/>
        <end position="42"/>
    </location>
</feature>
<proteinExistence type="predicted"/>
<feature type="region of interest" description="Disordered" evidence="2">
    <location>
        <begin position="295"/>
        <end position="433"/>
    </location>
</feature>
<feature type="compositionally biased region" description="Polar residues" evidence="2">
    <location>
        <begin position="298"/>
        <end position="310"/>
    </location>
</feature>
<accession>A0AAD5RKV6</accession>
<comment type="caution">
    <text evidence="4">The sequence shown here is derived from an EMBL/GenBank/DDBJ whole genome shotgun (WGS) entry which is preliminary data.</text>
</comment>
<feature type="domain" description="DUF4048" evidence="3">
    <location>
        <begin position="197"/>
        <end position="358"/>
    </location>
</feature>
<organism evidence="4 5">
    <name type="scientific">Zalerion maritima</name>
    <dbReference type="NCBI Taxonomy" id="339359"/>
    <lineage>
        <taxon>Eukaryota</taxon>
        <taxon>Fungi</taxon>
        <taxon>Dikarya</taxon>
        <taxon>Ascomycota</taxon>
        <taxon>Pezizomycotina</taxon>
        <taxon>Sordariomycetes</taxon>
        <taxon>Lulworthiomycetidae</taxon>
        <taxon>Lulworthiales</taxon>
        <taxon>Lulworthiaceae</taxon>
        <taxon>Zalerion</taxon>
    </lineage>
</organism>
<feature type="compositionally biased region" description="Low complexity" evidence="2">
    <location>
        <begin position="225"/>
        <end position="241"/>
    </location>
</feature>
<feature type="compositionally biased region" description="Low complexity" evidence="2">
    <location>
        <begin position="350"/>
        <end position="359"/>
    </location>
</feature>
<protein>
    <recommendedName>
        <fullName evidence="3">DUF4048 domain-containing protein</fullName>
    </recommendedName>
</protein>
<name>A0AAD5RKV6_9PEZI</name>
<feature type="region of interest" description="Disordered" evidence="2">
    <location>
        <begin position="470"/>
        <end position="496"/>
    </location>
</feature>
<evidence type="ECO:0000256" key="2">
    <source>
        <dbReference type="SAM" id="MobiDB-lite"/>
    </source>
</evidence>
<dbReference type="Proteomes" id="UP001201980">
    <property type="component" value="Unassembled WGS sequence"/>
</dbReference>
<evidence type="ECO:0000313" key="4">
    <source>
        <dbReference type="EMBL" id="KAJ2896691.1"/>
    </source>
</evidence>
<dbReference type="Pfam" id="PF13257">
    <property type="entry name" value="DUF4048"/>
    <property type="match status" value="1"/>
</dbReference>
<dbReference type="EMBL" id="JAKWBI020000317">
    <property type="protein sequence ID" value="KAJ2896691.1"/>
    <property type="molecule type" value="Genomic_DNA"/>
</dbReference>
<reference evidence="4" key="1">
    <citation type="submission" date="2022-07" db="EMBL/GenBank/DDBJ databases">
        <title>Draft genome sequence of Zalerion maritima ATCC 34329, a (micro)plastics degrading marine fungus.</title>
        <authorList>
            <person name="Paco A."/>
            <person name="Goncalves M.F.M."/>
            <person name="Rocha-Santos T.A.P."/>
            <person name="Alves A."/>
        </authorList>
    </citation>
    <scope>NUCLEOTIDE SEQUENCE</scope>
    <source>
        <strain evidence="4">ATCC 34329</strain>
    </source>
</reference>
<feature type="compositionally biased region" description="Polar residues" evidence="2">
    <location>
        <begin position="402"/>
        <end position="412"/>
    </location>
</feature>
<feature type="coiled-coil region" evidence="1">
    <location>
        <begin position="91"/>
        <end position="118"/>
    </location>
</feature>
<dbReference type="AlphaFoldDB" id="A0AAD5RKV6"/>
<feature type="compositionally biased region" description="Polar residues" evidence="2">
    <location>
        <begin position="52"/>
        <end position="63"/>
    </location>
</feature>
<keyword evidence="5" id="KW-1185">Reference proteome</keyword>
<feature type="compositionally biased region" description="Low complexity" evidence="2">
    <location>
        <begin position="170"/>
        <end position="185"/>
    </location>
</feature>